<evidence type="ECO:0008006" key="4">
    <source>
        <dbReference type="Google" id="ProtNLM"/>
    </source>
</evidence>
<sequence>MVKLLTLLLLIPFLTVGQSINSTEVKGQSNIYNNALIQYVKHLEKSTVKCDTLYLSNQPEVVTDSLMTKVGNTVIKIVKESEGELSEILNRNDGIIYHYLFPLKFHNGQFDVSILPLGAKKEKGEIRLINSGGGRAIYSFDQQKKQFKFIKYESWGI</sequence>
<name>A0A1Q5PDV1_9BACT</name>
<dbReference type="RefSeq" id="WP_073852528.1">
    <property type="nucleotide sequence ID" value="NZ_LVWA01000005.1"/>
</dbReference>
<dbReference type="EMBL" id="LVWA01000005">
    <property type="protein sequence ID" value="OKL40425.1"/>
    <property type="molecule type" value="Genomic_DNA"/>
</dbReference>
<protein>
    <recommendedName>
        <fullName evidence="4">DUF4251 domain-containing protein</fullName>
    </recommendedName>
</protein>
<comment type="caution">
    <text evidence="2">The sequence shown here is derived from an EMBL/GenBank/DDBJ whole genome shotgun (WGS) entry which is preliminary data.</text>
</comment>
<reference evidence="2 3" key="1">
    <citation type="submission" date="2016-03" db="EMBL/GenBank/DDBJ databases">
        <title>Genome sequence of Pontibacter sp. nov., of the family cytophagaceae, isolated from marine sediment of the Yellow Sea, China.</title>
        <authorList>
            <person name="Zhang G."/>
            <person name="Zhang R."/>
        </authorList>
    </citation>
    <scope>NUCLEOTIDE SEQUENCE [LARGE SCALE GENOMIC DNA]</scope>
    <source>
        <strain evidence="2 3">S10-8</strain>
    </source>
</reference>
<evidence type="ECO:0000313" key="2">
    <source>
        <dbReference type="EMBL" id="OKL40425.1"/>
    </source>
</evidence>
<proteinExistence type="predicted"/>
<keyword evidence="3" id="KW-1185">Reference proteome</keyword>
<evidence type="ECO:0000256" key="1">
    <source>
        <dbReference type="SAM" id="SignalP"/>
    </source>
</evidence>
<dbReference type="AlphaFoldDB" id="A0A1Q5PDV1"/>
<gene>
    <name evidence="2" type="ORF">A3841_19150</name>
</gene>
<accession>A0A1Q5PDV1</accession>
<keyword evidence="1" id="KW-0732">Signal</keyword>
<feature type="signal peptide" evidence="1">
    <location>
        <begin position="1"/>
        <end position="17"/>
    </location>
</feature>
<organism evidence="2 3">
    <name type="scientific">Pontibacter flavimaris</name>
    <dbReference type="NCBI Taxonomy" id="1797110"/>
    <lineage>
        <taxon>Bacteria</taxon>
        <taxon>Pseudomonadati</taxon>
        <taxon>Bacteroidota</taxon>
        <taxon>Cytophagia</taxon>
        <taxon>Cytophagales</taxon>
        <taxon>Hymenobacteraceae</taxon>
        <taxon>Pontibacter</taxon>
    </lineage>
</organism>
<dbReference type="OrthoDB" id="851959at2"/>
<evidence type="ECO:0000313" key="3">
    <source>
        <dbReference type="Proteomes" id="UP000186551"/>
    </source>
</evidence>
<feature type="chain" id="PRO_5012298808" description="DUF4251 domain-containing protein" evidence="1">
    <location>
        <begin position="18"/>
        <end position="157"/>
    </location>
</feature>
<dbReference type="STRING" id="1797110.A3841_19150"/>
<dbReference type="Proteomes" id="UP000186551">
    <property type="component" value="Unassembled WGS sequence"/>
</dbReference>